<gene>
    <name evidence="1" type="ORF">CUS_4415</name>
</gene>
<organism evidence="1 2">
    <name type="scientific">Ruminococcus albus 8</name>
    <dbReference type="NCBI Taxonomy" id="246199"/>
    <lineage>
        <taxon>Bacteria</taxon>
        <taxon>Bacillati</taxon>
        <taxon>Bacillota</taxon>
        <taxon>Clostridia</taxon>
        <taxon>Eubacteriales</taxon>
        <taxon>Oscillospiraceae</taxon>
        <taxon>Ruminococcus</taxon>
    </lineage>
</organism>
<dbReference type="Proteomes" id="UP000004259">
    <property type="component" value="Unassembled WGS sequence"/>
</dbReference>
<evidence type="ECO:0000313" key="2">
    <source>
        <dbReference type="Proteomes" id="UP000004259"/>
    </source>
</evidence>
<dbReference type="SUPFAM" id="SSF53756">
    <property type="entry name" value="UDP-Glycosyltransferase/glycogen phosphorylase"/>
    <property type="match status" value="1"/>
</dbReference>
<name>E9S785_RUMAL</name>
<dbReference type="EMBL" id="ADKM02000006">
    <property type="protein sequence ID" value="EGC04859.1"/>
    <property type="molecule type" value="Genomic_DNA"/>
</dbReference>
<dbReference type="STRING" id="246199.CUS_4415"/>
<reference evidence="1 2" key="1">
    <citation type="submission" date="2011-02" db="EMBL/GenBank/DDBJ databases">
        <authorList>
            <person name="Nelson K.E."/>
            <person name="Sutton G."/>
            <person name="Torralba M."/>
            <person name="Durkin S."/>
            <person name="Harkins D."/>
            <person name="Montgomery R."/>
            <person name="Ziemer C."/>
            <person name="Klaassens E."/>
            <person name="Ocuiv P."/>
            <person name="Morrison M."/>
        </authorList>
    </citation>
    <scope>NUCLEOTIDE SEQUENCE [LARGE SCALE GENOMIC DNA]</scope>
    <source>
        <strain evidence="1 2">8</strain>
    </source>
</reference>
<accession>E9S785</accession>
<sequence length="383" mass="44296">MRILTFLNVSNRSRMQADSGYIFYNLLSPYFTKQNSFYFASPEPLSDCNCIHINKEFGFNKYEVRFSFDWSKVMEIISKVSPDVLIVNQVEQVPHYKAIIQALGINVSIVSYAHYIPYLFVNNVFQYDESLNNGGIGFSVCMSFLSGLEMSDVVFTHSQTSKDYLRKLYAKYSIHFCEEKFKINPPPYDPFLLDNNTQCSKRIIYNHRLYRHYGTDFLFNLAKAITSKYNKIEVDVFDVLGERTAIQKRMDPSVDIARETLSKINGVKLINDTHKRARYYECLKGALFSIAPYRQNCIWAMSCIDSLGMGVPVIAPDVAWFSEFIPKDLRYSSIDEAMDIIDKLINDSDFWRKKSAQANKLISSLSPESIANTFLDEFYKLIL</sequence>
<protein>
    <submittedName>
        <fullName evidence="1">Conserved domain protein</fullName>
    </submittedName>
</protein>
<keyword evidence="2" id="KW-1185">Reference proteome</keyword>
<comment type="caution">
    <text evidence="1">The sequence shown here is derived from an EMBL/GenBank/DDBJ whole genome shotgun (WGS) entry which is preliminary data.</text>
</comment>
<dbReference type="Gene3D" id="3.40.50.2000">
    <property type="entry name" value="Glycogen Phosphorylase B"/>
    <property type="match status" value="1"/>
</dbReference>
<evidence type="ECO:0000313" key="1">
    <source>
        <dbReference type="EMBL" id="EGC04859.1"/>
    </source>
</evidence>
<dbReference type="AlphaFoldDB" id="E9S785"/>
<proteinExistence type="predicted"/>
<dbReference type="eggNOG" id="ENOG5032WUW">
    <property type="taxonomic scope" value="Bacteria"/>
</dbReference>